<evidence type="ECO:0000313" key="4">
    <source>
        <dbReference type="Proteomes" id="UP001555826"/>
    </source>
</evidence>
<dbReference type="InterPro" id="IPR055101">
    <property type="entry name" value="AIPR_N"/>
</dbReference>
<sequence length="692" mass="77761">MNLEEFRLNLLNQAHVRSAAEGTFTQEAFLAELSDRLAAAGEIEQLNDVRFEGEGKRRRKLAVHGFDLDDSDNSVALAVLRWGGGEKQETFTFSQASAALKSLTFFLEEAVSGEFVVGREESSKHYQLAQDLRARGQNVSRYRLYLLSDQSMSGTAKAFESSELNGVPIDFHIWDIRRLFQVAESLSGRDELVIDLTEWLPDGLPALEVSATSADTKTYLAAVPALILAELYDRYGSRLLEGNVRSYLSNRGKVNKGIRATVLSEPAHFLAYNNGVTATAVGVSTRDGNIMSFTDLQIVNGGQTTASLFYVRRENRSASMDDVFVQMKLVVVEPKISEDMVPLISRYANSQNRVSEADFFSNSPFHVRLEELSRRTMAPTKAGVSYQTYWFYERTRGSYQNERNKQTTARQKKFDELYPRSQVIDKTTAAKYEVTWGMQPHVVSSGAQRNFTAFAQLVASRWDTAPNTINDMYWRHLVAKGLLFESVRSAIARADWYQKGYLANYVTYSLAKLAYEVGRQGRGRVLDFDRVWLNQSVSEAVMQECLRIGKAVQEVLTSEKRPIQNVTEWAKKESCWHMVQAVEHRLSPELLGELRDQRAVAEQKRTATSTQKIDTGINSQVKVLSMQPSEWVAVQEFLKNNRLLSPTDTGILDLVTGRKPGVPSEAQAKRLLVMHKRAADSGFNVTDAALGL</sequence>
<feature type="domain" description="Abortive infection phage resistance protein N-terminal" evidence="2">
    <location>
        <begin position="29"/>
        <end position="181"/>
    </location>
</feature>
<organism evidence="3 4">
    <name type="scientific">Kineococcus endophyticus</name>
    <dbReference type="NCBI Taxonomy" id="1181883"/>
    <lineage>
        <taxon>Bacteria</taxon>
        <taxon>Bacillati</taxon>
        <taxon>Actinomycetota</taxon>
        <taxon>Actinomycetes</taxon>
        <taxon>Kineosporiales</taxon>
        <taxon>Kineosporiaceae</taxon>
        <taxon>Kineococcus</taxon>
    </lineage>
</organism>
<proteinExistence type="predicted"/>
<dbReference type="RefSeq" id="WP_367641318.1">
    <property type="nucleotide sequence ID" value="NZ_JBFNQN010000025.1"/>
</dbReference>
<gene>
    <name evidence="3" type="ORF">AB1207_24015</name>
</gene>
<keyword evidence="4" id="KW-1185">Reference proteome</keyword>
<evidence type="ECO:0000259" key="2">
    <source>
        <dbReference type="Pfam" id="PF22879"/>
    </source>
</evidence>
<dbReference type="Pfam" id="PF22879">
    <property type="entry name" value="AIPR_N"/>
    <property type="match status" value="1"/>
</dbReference>
<evidence type="ECO:0000259" key="1">
    <source>
        <dbReference type="Pfam" id="PF10592"/>
    </source>
</evidence>
<accession>A0ABV3PDU8</accession>
<dbReference type="Proteomes" id="UP001555826">
    <property type="component" value="Unassembled WGS sequence"/>
</dbReference>
<evidence type="ECO:0000313" key="3">
    <source>
        <dbReference type="EMBL" id="MEW9267817.1"/>
    </source>
</evidence>
<comment type="caution">
    <text evidence="3">The sequence shown here is derived from an EMBL/GenBank/DDBJ whole genome shotgun (WGS) entry which is preliminary data.</text>
</comment>
<dbReference type="Pfam" id="PF10592">
    <property type="entry name" value="AIPR"/>
    <property type="match status" value="1"/>
</dbReference>
<dbReference type="EMBL" id="JBFNQN010000025">
    <property type="protein sequence ID" value="MEW9267817.1"/>
    <property type="molecule type" value="Genomic_DNA"/>
</dbReference>
<protein>
    <submittedName>
        <fullName evidence="3">AIPR family protein</fullName>
    </submittedName>
</protein>
<reference evidence="3 4" key="1">
    <citation type="submission" date="2024-07" db="EMBL/GenBank/DDBJ databases">
        <authorList>
            <person name="Thanompreechachai J."/>
            <person name="Duangmal K."/>
        </authorList>
    </citation>
    <scope>NUCLEOTIDE SEQUENCE [LARGE SCALE GENOMIC DNA]</scope>
    <source>
        <strain evidence="3 4">KCTC 19886</strain>
    </source>
</reference>
<name>A0ABV3PDU8_9ACTN</name>
<feature type="domain" description="Abortive phage infection protein C-terminal" evidence="1">
    <location>
        <begin position="240"/>
        <end position="559"/>
    </location>
</feature>
<dbReference type="InterPro" id="IPR018891">
    <property type="entry name" value="AIPR_C"/>
</dbReference>